<dbReference type="PRINTS" id="PR00385">
    <property type="entry name" value="P450"/>
</dbReference>
<dbReference type="GO" id="GO:0016705">
    <property type="term" value="F:oxidoreductase activity, acting on paired donors, with incorporation or reduction of molecular oxygen"/>
    <property type="evidence" value="ECO:0007669"/>
    <property type="project" value="InterPro"/>
</dbReference>
<reference evidence="8 9" key="1">
    <citation type="submission" date="2024-04" db="EMBL/GenBank/DDBJ databases">
        <authorList>
            <person name="Rising A."/>
            <person name="Reimegard J."/>
            <person name="Sonavane S."/>
            <person name="Akerstrom W."/>
            <person name="Nylinder S."/>
            <person name="Hedman E."/>
            <person name="Kallberg Y."/>
        </authorList>
    </citation>
    <scope>NUCLEOTIDE SEQUENCE [LARGE SCALE GENOMIC DNA]</scope>
</reference>
<evidence type="ECO:0000313" key="9">
    <source>
        <dbReference type="Proteomes" id="UP001497382"/>
    </source>
</evidence>
<dbReference type="InterPro" id="IPR050479">
    <property type="entry name" value="CYP11_CYP27_families"/>
</dbReference>
<organism evidence="8 9">
    <name type="scientific">Larinioides sclopetarius</name>
    <dbReference type="NCBI Taxonomy" id="280406"/>
    <lineage>
        <taxon>Eukaryota</taxon>
        <taxon>Metazoa</taxon>
        <taxon>Ecdysozoa</taxon>
        <taxon>Arthropoda</taxon>
        <taxon>Chelicerata</taxon>
        <taxon>Arachnida</taxon>
        <taxon>Araneae</taxon>
        <taxon>Araneomorphae</taxon>
        <taxon>Entelegynae</taxon>
        <taxon>Araneoidea</taxon>
        <taxon>Araneidae</taxon>
        <taxon>Larinioides</taxon>
    </lineage>
</organism>
<dbReference type="InterPro" id="IPR002397">
    <property type="entry name" value="Cyt_P450_B"/>
</dbReference>
<evidence type="ECO:0000256" key="2">
    <source>
        <dbReference type="ARBA" id="ARBA00010617"/>
    </source>
</evidence>
<dbReference type="GO" id="GO:0005506">
    <property type="term" value="F:iron ion binding"/>
    <property type="evidence" value="ECO:0007669"/>
    <property type="project" value="InterPro"/>
</dbReference>
<name>A0AAV2A5C1_9ARAC</name>
<evidence type="ECO:0000256" key="6">
    <source>
        <dbReference type="ARBA" id="ARBA00023004"/>
    </source>
</evidence>
<accession>A0AAV2A5C1</accession>
<comment type="similarity">
    <text evidence="2">Belongs to the cytochrome P450 family.</text>
</comment>
<dbReference type="InterPro" id="IPR001128">
    <property type="entry name" value="Cyt_P450"/>
</dbReference>
<dbReference type="InterPro" id="IPR036396">
    <property type="entry name" value="Cyt_P450_sf"/>
</dbReference>
<dbReference type="AlphaFoldDB" id="A0AAV2A5C1"/>
<dbReference type="Gene3D" id="1.10.630.10">
    <property type="entry name" value="Cytochrome P450"/>
    <property type="match status" value="1"/>
</dbReference>
<keyword evidence="6" id="KW-0408">Iron</keyword>
<evidence type="ECO:0000256" key="7">
    <source>
        <dbReference type="ARBA" id="ARBA00023033"/>
    </source>
</evidence>
<keyword evidence="4" id="KW-0479">Metal-binding</keyword>
<comment type="cofactor">
    <cofactor evidence="1">
        <name>heme</name>
        <dbReference type="ChEBI" id="CHEBI:30413"/>
    </cofactor>
</comment>
<gene>
    <name evidence="8" type="ORF">LARSCL_LOCUS10008</name>
</gene>
<evidence type="ECO:0000313" key="8">
    <source>
        <dbReference type="EMBL" id="CAL1278811.1"/>
    </source>
</evidence>
<evidence type="ECO:0000256" key="4">
    <source>
        <dbReference type="ARBA" id="ARBA00022723"/>
    </source>
</evidence>
<keyword evidence="9" id="KW-1185">Reference proteome</keyword>
<dbReference type="GO" id="GO:0020037">
    <property type="term" value="F:heme binding"/>
    <property type="evidence" value="ECO:0007669"/>
    <property type="project" value="InterPro"/>
</dbReference>
<evidence type="ECO:0000256" key="5">
    <source>
        <dbReference type="ARBA" id="ARBA00023002"/>
    </source>
</evidence>
<dbReference type="GO" id="GO:0004497">
    <property type="term" value="F:monooxygenase activity"/>
    <property type="evidence" value="ECO:0007669"/>
    <property type="project" value="UniProtKB-KW"/>
</dbReference>
<evidence type="ECO:0000256" key="3">
    <source>
        <dbReference type="ARBA" id="ARBA00022617"/>
    </source>
</evidence>
<dbReference type="EMBL" id="CAXIEN010000117">
    <property type="protein sequence ID" value="CAL1278811.1"/>
    <property type="molecule type" value="Genomic_DNA"/>
</dbReference>
<comment type="caution">
    <text evidence="8">The sequence shown here is derived from an EMBL/GenBank/DDBJ whole genome shotgun (WGS) entry which is preliminary data.</text>
</comment>
<protein>
    <recommendedName>
        <fullName evidence="10">Cytochrome P450</fullName>
    </recommendedName>
</protein>
<dbReference type="PANTHER" id="PTHR24279:SF120">
    <property type="entry name" value="CYTOCHROME P450"/>
    <property type="match status" value="1"/>
</dbReference>
<proteinExistence type="inferred from homology"/>
<evidence type="ECO:0000256" key="1">
    <source>
        <dbReference type="ARBA" id="ARBA00001971"/>
    </source>
</evidence>
<evidence type="ECO:0008006" key="10">
    <source>
        <dbReference type="Google" id="ProtNLM"/>
    </source>
</evidence>
<dbReference type="PRINTS" id="PR00359">
    <property type="entry name" value="BP450"/>
</dbReference>
<sequence>MDLFHGSLQTVPLTALMAFYHVARHGDIQTEAREEAKQRMPKKHSRYFDSTQSVGFTRSIVNETLRLNPPIIGNGRVIQKDLVLGGYSVPAYTNVLLHFQVACRQEENYKEPLKFIPDRAEPNQIAYVFGGSNRMCLGRTFALRQLLLVVAKVLRNFEIFYDGGKISMINQMHNKPEKPLILRLKPIDE</sequence>
<dbReference type="Pfam" id="PF00067">
    <property type="entry name" value="p450"/>
    <property type="match status" value="1"/>
</dbReference>
<dbReference type="Proteomes" id="UP001497382">
    <property type="component" value="Unassembled WGS sequence"/>
</dbReference>
<keyword evidence="3" id="KW-0349">Heme</keyword>
<dbReference type="PANTHER" id="PTHR24279">
    <property type="entry name" value="CYTOCHROME P450"/>
    <property type="match status" value="1"/>
</dbReference>
<dbReference type="SUPFAM" id="SSF48264">
    <property type="entry name" value="Cytochrome P450"/>
    <property type="match status" value="1"/>
</dbReference>
<keyword evidence="7" id="KW-0503">Monooxygenase</keyword>
<keyword evidence="5" id="KW-0560">Oxidoreductase</keyword>